<feature type="region of interest" description="Disordered" evidence="1">
    <location>
        <begin position="423"/>
        <end position="561"/>
    </location>
</feature>
<protein>
    <submittedName>
        <fullName evidence="2">Uncharacterized protein</fullName>
    </submittedName>
</protein>
<feature type="compositionally biased region" description="Basic and acidic residues" evidence="1">
    <location>
        <begin position="744"/>
        <end position="754"/>
    </location>
</feature>
<dbReference type="Proteomes" id="UP001620645">
    <property type="component" value="Unassembled WGS sequence"/>
</dbReference>
<keyword evidence="3" id="KW-1185">Reference proteome</keyword>
<dbReference type="PANTHER" id="PTHR14445:SF36">
    <property type="entry name" value="FI03272P-RELATED"/>
    <property type="match status" value="1"/>
</dbReference>
<dbReference type="EMBL" id="JBICCN010000326">
    <property type="protein sequence ID" value="KAL3077553.1"/>
    <property type="molecule type" value="Genomic_DNA"/>
</dbReference>
<evidence type="ECO:0000256" key="1">
    <source>
        <dbReference type="SAM" id="MobiDB-lite"/>
    </source>
</evidence>
<feature type="region of interest" description="Disordered" evidence="1">
    <location>
        <begin position="986"/>
        <end position="1336"/>
    </location>
</feature>
<feature type="region of interest" description="Disordered" evidence="1">
    <location>
        <begin position="100"/>
        <end position="119"/>
    </location>
</feature>
<feature type="compositionally biased region" description="Low complexity" evidence="1">
    <location>
        <begin position="438"/>
        <end position="515"/>
    </location>
</feature>
<feature type="compositionally biased region" description="Low complexity" evidence="1">
    <location>
        <begin position="389"/>
        <end position="400"/>
    </location>
</feature>
<feature type="region of interest" description="Disordered" evidence="1">
    <location>
        <begin position="741"/>
        <end position="761"/>
    </location>
</feature>
<feature type="region of interest" description="Disordered" evidence="1">
    <location>
        <begin position="698"/>
        <end position="717"/>
    </location>
</feature>
<feature type="region of interest" description="Disordered" evidence="1">
    <location>
        <begin position="886"/>
        <end position="910"/>
    </location>
</feature>
<feature type="compositionally biased region" description="Polar residues" evidence="1">
    <location>
        <begin position="1381"/>
        <end position="1408"/>
    </location>
</feature>
<feature type="compositionally biased region" description="Polar residues" evidence="1">
    <location>
        <begin position="886"/>
        <end position="896"/>
    </location>
</feature>
<feature type="region of interest" description="Disordered" evidence="1">
    <location>
        <begin position="1357"/>
        <end position="1408"/>
    </location>
</feature>
<accession>A0ABD2IW39</accession>
<feature type="compositionally biased region" description="Polar residues" evidence="1">
    <location>
        <begin position="1163"/>
        <end position="1179"/>
    </location>
</feature>
<reference evidence="2 3" key="1">
    <citation type="submission" date="2024-10" db="EMBL/GenBank/DDBJ databases">
        <authorList>
            <person name="Kim D."/>
        </authorList>
    </citation>
    <scope>NUCLEOTIDE SEQUENCE [LARGE SCALE GENOMIC DNA]</scope>
    <source>
        <strain evidence="2">Taebaek</strain>
    </source>
</reference>
<feature type="region of interest" description="Disordered" evidence="1">
    <location>
        <begin position="200"/>
        <end position="400"/>
    </location>
</feature>
<feature type="compositionally biased region" description="Low complexity" evidence="1">
    <location>
        <begin position="1186"/>
        <end position="1207"/>
    </location>
</feature>
<feature type="compositionally biased region" description="Basic and acidic residues" evidence="1">
    <location>
        <begin position="142"/>
        <end position="155"/>
    </location>
</feature>
<feature type="compositionally biased region" description="Acidic residues" evidence="1">
    <location>
        <begin position="1114"/>
        <end position="1124"/>
    </location>
</feature>
<proteinExistence type="predicted"/>
<feature type="region of interest" description="Disordered" evidence="1">
    <location>
        <begin position="1"/>
        <end position="47"/>
    </location>
</feature>
<feature type="region of interest" description="Disordered" evidence="1">
    <location>
        <begin position="128"/>
        <end position="168"/>
    </location>
</feature>
<feature type="compositionally biased region" description="Basic and acidic residues" evidence="1">
    <location>
        <begin position="1357"/>
        <end position="1377"/>
    </location>
</feature>
<sequence length="1408" mass="162935">MPVYYRETAVDRPPNFDPRGTVPHQTQQQSLLQPQLSAGSSLTGTTIVSPSESTCIFGVNDPRGTQSEGDGSEFGTWLSASHLGTPQMAKVPLSQSQFVASQQRMPSVAKQNGQPQSQMPHFPMEVRVQQSGDAQQSQEAGEVSRRSERWSREEFYPPAGSERMPGAPFHKVTKEDYVIEQVVESSPKLVTTTRIVYPPAQQQPLGAQPQTQQIPRQQQNQPKGQWQAKPEQQQQQQQRKIQPQQDGQAQQQQQRQPPPQVPFKTQQQKVAQPTQPPQQQEQYPVQQQPQHPKQYPMQYSQQQQQYPQQQPQQHEQYPMQQQPKLQQQAQQMQQYSMQQQLQQPVQQVQKPQNFARQHQYVHQQVQFQQPQPQQQYEHPQHATEREQHQQAQQYVMKQQQQTQQKQPQRVQIVGQTQLGQIEQQQQQQQQQRGGGGQQPEQQQKQAVAGQQQQQKENGQAKQQPKQGQIGQEEEQAVQQAKEQQKWNKQQQNEQQHYQIHVQKQQQLMWEQQQQIEGDEIGEKVKQKQWTMPQMGEAEESAEDDEPPPQMQLAEAPEELIQRQKSVGECDGSVSPERQKHRKHVMVNSPWYRQNAEFEQQKYQDFRNYAEPLYVCPDFPANGSVCQFDDSQQKSPEHKYYYQHFQPQQRVHQYFSPSSVKWDSVYEDEFPDGQPPPFAHGPGSPYEYLLYHQKVNLDRRRAESEQRRRHHSPVPGAAEHGYKFGGMDFVDHIEFNPCSDVGEPFDERQSRRDLHTGPPRRRGDFYGLDYTTMLPDGQWRQPSEWEAEDAQNYHGYQALPPRKNFRLCGRYTADPDAPLNIAEADGLDELNSDYLVGNTLANQRCVTDRELTDEEKRTFALLYGPGGFKPDHVTIRPDPLPEEPPVFSTTIGPQKSRSAADISPTPQGYVNPMKVEGESWMLGRRSEQGNYGLASSGEQPPFVRPARFPPHVPQWAKDRQFSMTRGAKSVDRSLFAPSWAKVPQPQPPYWVKRTEDGKGVGAVQKGKAWEEEEEKEKHDEMGKGQRVGAVQTQQQQQQRQPTQQQMEQQMVKLQQNQLKQSQQTQGQTEQLMPKQNQMQQQFRAVQQQKAQQPPQQFEYEKGIMQKTTVVTTVEITEEPQEDNQPQEEQQRVGAVQQKNEQKQWPINRQQQQVKQQQRPQQQQIATTKTNATGTEENIANGTPKHGQTQQWRQQQQQPTRQVQAAQQQIEKMPAQQRAFDKPGGIYYFHEKRTEDKRGEKEGEKQTEQRIVTKQQQQKVPSTEASSGLENLKMPKLGEFPALPDGGKRFTGPTEQQMVRHRNAPPQQQQPKEGQTVRQQMPKFPTGRRWSNEPQEGDVFVDRFGRPVHYVREMVVDPRTGEAVTREEWRLADERRTEEEGQNGDSLPANSSRNFRQQIITKSTQNSVKQ</sequence>
<comment type="caution">
    <text evidence="2">The sequence shown here is derived from an EMBL/GenBank/DDBJ whole genome shotgun (WGS) entry which is preliminary data.</text>
</comment>
<feature type="compositionally biased region" description="Low complexity" evidence="1">
    <location>
        <begin position="200"/>
        <end position="255"/>
    </location>
</feature>
<feature type="compositionally biased region" description="Polar residues" evidence="1">
    <location>
        <begin position="1135"/>
        <end position="1147"/>
    </location>
</feature>
<feature type="compositionally biased region" description="Low complexity" evidence="1">
    <location>
        <begin position="1029"/>
        <end position="1095"/>
    </location>
</feature>
<feature type="compositionally biased region" description="Low complexity" evidence="1">
    <location>
        <begin position="1148"/>
        <end position="1162"/>
    </location>
</feature>
<gene>
    <name evidence="2" type="ORF">niasHS_012259</name>
</gene>
<feature type="compositionally biased region" description="Basic and acidic residues" evidence="1">
    <location>
        <begin position="1227"/>
        <end position="1246"/>
    </location>
</feature>
<feature type="compositionally biased region" description="Polar residues" evidence="1">
    <location>
        <begin position="1303"/>
        <end position="1317"/>
    </location>
</feature>
<evidence type="ECO:0000313" key="2">
    <source>
        <dbReference type="EMBL" id="KAL3077553.1"/>
    </source>
</evidence>
<name>A0ABD2IW39_HETSC</name>
<dbReference type="InterPro" id="IPR051640">
    <property type="entry name" value="GRB10-interact_GYF"/>
</dbReference>
<feature type="compositionally biased region" description="Polar residues" evidence="1">
    <location>
        <begin position="1247"/>
        <end position="1267"/>
    </location>
</feature>
<evidence type="ECO:0000313" key="3">
    <source>
        <dbReference type="Proteomes" id="UP001620645"/>
    </source>
</evidence>
<feature type="compositionally biased region" description="Low complexity" evidence="1">
    <location>
        <begin position="25"/>
        <end position="42"/>
    </location>
</feature>
<feature type="compositionally biased region" description="Acidic residues" evidence="1">
    <location>
        <begin position="536"/>
        <end position="546"/>
    </location>
</feature>
<feature type="compositionally biased region" description="Polar residues" evidence="1">
    <location>
        <begin position="128"/>
        <end position="139"/>
    </location>
</feature>
<dbReference type="PANTHER" id="PTHR14445">
    <property type="entry name" value="GRB10 INTERACTING GYF PROTEIN"/>
    <property type="match status" value="1"/>
</dbReference>
<organism evidence="2 3">
    <name type="scientific">Heterodera schachtii</name>
    <name type="common">Sugarbeet cyst nematode worm</name>
    <name type="synonym">Tylenchus schachtii</name>
    <dbReference type="NCBI Taxonomy" id="97005"/>
    <lineage>
        <taxon>Eukaryota</taxon>
        <taxon>Metazoa</taxon>
        <taxon>Ecdysozoa</taxon>
        <taxon>Nematoda</taxon>
        <taxon>Chromadorea</taxon>
        <taxon>Rhabditida</taxon>
        <taxon>Tylenchina</taxon>
        <taxon>Tylenchomorpha</taxon>
        <taxon>Tylenchoidea</taxon>
        <taxon>Heteroderidae</taxon>
        <taxon>Heteroderinae</taxon>
        <taxon>Heterodera</taxon>
    </lineage>
</organism>
<feature type="compositionally biased region" description="Basic and acidic residues" evidence="1">
    <location>
        <begin position="378"/>
        <end position="388"/>
    </location>
</feature>
<feature type="compositionally biased region" description="Low complexity" evidence="1">
    <location>
        <begin position="266"/>
        <end position="377"/>
    </location>
</feature>